<keyword evidence="3" id="KW-1185">Reference proteome</keyword>
<evidence type="ECO:0000313" key="3">
    <source>
        <dbReference type="Proteomes" id="UP000197097"/>
    </source>
</evidence>
<dbReference type="Gene3D" id="3.30.420.10">
    <property type="entry name" value="Ribonuclease H-like superfamily/Ribonuclease H"/>
    <property type="match status" value="1"/>
</dbReference>
<organism evidence="2 3">
    <name type="scientific">Sphingopyxis witflariensis</name>
    <dbReference type="NCBI Taxonomy" id="173675"/>
    <lineage>
        <taxon>Bacteria</taxon>
        <taxon>Pseudomonadati</taxon>
        <taxon>Pseudomonadota</taxon>
        <taxon>Alphaproteobacteria</taxon>
        <taxon>Sphingomonadales</taxon>
        <taxon>Sphingomonadaceae</taxon>
        <taxon>Sphingopyxis</taxon>
    </lineage>
</organism>
<feature type="domain" description="RNase H type-1" evidence="1">
    <location>
        <begin position="38"/>
        <end position="115"/>
    </location>
</feature>
<dbReference type="Proteomes" id="UP000197097">
    <property type="component" value="Unassembled WGS sequence"/>
</dbReference>
<dbReference type="OrthoDB" id="7508517at2"/>
<dbReference type="SUPFAM" id="SSF53098">
    <property type="entry name" value="Ribonuclease H-like"/>
    <property type="match status" value="1"/>
</dbReference>
<gene>
    <name evidence="2" type="ORF">CDQ91_10070</name>
</gene>
<reference evidence="2 3" key="1">
    <citation type="journal article" date="2002" name="Int. J. Syst. Evol. Microbiol.">
        <title>Sphingopyxis witflariensis sp. nov., isolated from activated sludge.</title>
        <authorList>
            <person name="Kampfer P."/>
            <person name="Witzenberger R."/>
            <person name="Denner E.B."/>
            <person name="Busse H.J."/>
            <person name="Neef A."/>
        </authorList>
    </citation>
    <scope>NUCLEOTIDE SEQUENCE [LARGE SCALE GENOMIC DNA]</scope>
    <source>
        <strain evidence="2 3">DSM 14551</strain>
    </source>
</reference>
<accession>A0A246JYF8</accession>
<dbReference type="InterPro" id="IPR036397">
    <property type="entry name" value="RNaseH_sf"/>
</dbReference>
<sequence length="136" mass="14216">MGSARVKIFFDGGCRPNPGAMATAVVIGGAALIDHNAGEGTAMEAEWLALIAALRLAKARGLSDFILVGDALAVIEQAMGRVPCRGDHARHLATFRELVGPGPGPRIRHVGRAQNLAGVALERAMTRALESALINR</sequence>
<dbReference type="GO" id="GO:0003676">
    <property type="term" value="F:nucleic acid binding"/>
    <property type="evidence" value="ECO:0007669"/>
    <property type="project" value="InterPro"/>
</dbReference>
<dbReference type="InterPro" id="IPR012337">
    <property type="entry name" value="RNaseH-like_sf"/>
</dbReference>
<dbReference type="AlphaFoldDB" id="A0A246JYF8"/>
<evidence type="ECO:0000259" key="1">
    <source>
        <dbReference type="Pfam" id="PF13456"/>
    </source>
</evidence>
<dbReference type="EMBL" id="NISJ01000004">
    <property type="protein sequence ID" value="OWQ97960.1"/>
    <property type="molecule type" value="Genomic_DNA"/>
</dbReference>
<protein>
    <submittedName>
        <fullName evidence="2">Ribonuclease HI</fullName>
    </submittedName>
</protein>
<dbReference type="InterPro" id="IPR002156">
    <property type="entry name" value="RNaseH_domain"/>
</dbReference>
<dbReference type="Pfam" id="PF13456">
    <property type="entry name" value="RVT_3"/>
    <property type="match status" value="1"/>
</dbReference>
<evidence type="ECO:0000313" key="2">
    <source>
        <dbReference type="EMBL" id="OWQ97960.1"/>
    </source>
</evidence>
<dbReference type="GO" id="GO:0004523">
    <property type="term" value="F:RNA-DNA hybrid ribonuclease activity"/>
    <property type="evidence" value="ECO:0007669"/>
    <property type="project" value="InterPro"/>
</dbReference>
<proteinExistence type="predicted"/>
<name>A0A246JYF8_9SPHN</name>
<comment type="caution">
    <text evidence="2">The sequence shown here is derived from an EMBL/GenBank/DDBJ whole genome shotgun (WGS) entry which is preliminary data.</text>
</comment>